<dbReference type="eggNOG" id="COG0501">
    <property type="taxonomic scope" value="Bacteria"/>
</dbReference>
<dbReference type="GO" id="GO:0046872">
    <property type="term" value="F:metal ion binding"/>
    <property type="evidence" value="ECO:0007669"/>
    <property type="project" value="UniProtKB-KW"/>
</dbReference>
<dbReference type="InterPro" id="IPR051156">
    <property type="entry name" value="Mito/Outer_Membr_Metalloprot"/>
</dbReference>
<feature type="domain" description="Peptidase M48" evidence="8">
    <location>
        <begin position="81"/>
        <end position="249"/>
    </location>
</feature>
<keyword evidence="5 6" id="KW-0482">Metalloprotease</keyword>
<evidence type="ECO:0000256" key="4">
    <source>
        <dbReference type="ARBA" id="ARBA00022833"/>
    </source>
</evidence>
<keyword evidence="4 6" id="KW-0862">Zinc</keyword>
<evidence type="ECO:0000256" key="2">
    <source>
        <dbReference type="ARBA" id="ARBA00022723"/>
    </source>
</evidence>
<reference evidence="10" key="1">
    <citation type="submission" date="2016-10" db="EMBL/GenBank/DDBJ databases">
        <authorList>
            <person name="Varghese N."/>
            <person name="Submissions S."/>
        </authorList>
    </citation>
    <scope>NUCLEOTIDE SEQUENCE [LARGE SCALE GENOMIC DNA]</scope>
    <source>
        <strain evidence="10">DSM 4002</strain>
    </source>
</reference>
<evidence type="ECO:0000256" key="3">
    <source>
        <dbReference type="ARBA" id="ARBA00022801"/>
    </source>
</evidence>
<evidence type="ECO:0000313" key="9">
    <source>
        <dbReference type="EMBL" id="SFM58209.1"/>
    </source>
</evidence>
<dbReference type="PANTHER" id="PTHR22726">
    <property type="entry name" value="METALLOENDOPEPTIDASE OMA1"/>
    <property type="match status" value="1"/>
</dbReference>
<organism evidence="9 10">
    <name type="scientific">Flavobacterium succinicans</name>
    <dbReference type="NCBI Taxonomy" id="29536"/>
    <lineage>
        <taxon>Bacteria</taxon>
        <taxon>Pseudomonadati</taxon>
        <taxon>Bacteroidota</taxon>
        <taxon>Flavobacteriia</taxon>
        <taxon>Flavobacteriales</taxon>
        <taxon>Flavobacteriaceae</taxon>
        <taxon>Flavobacterium</taxon>
    </lineage>
</organism>
<evidence type="ECO:0000256" key="7">
    <source>
        <dbReference type="SAM" id="SignalP"/>
    </source>
</evidence>
<accession>A0A1I4S171</accession>
<comment type="similarity">
    <text evidence="6">Belongs to the peptidase M48 family.</text>
</comment>
<keyword evidence="7" id="KW-0732">Signal</keyword>
<sequence length="277" mass="30528">MLTKRKIVVFVVLFVFSMSSNAQKINDKILGSVGKAVKGFSFSNEEAVALAKAAVDQMDKENPVADAKDKYDIRLRKIFGKHATENGLKLNFKVYKLKEVNAFACADGSVRVYQGLMDAMDDNEVLAVIGHEIGHVANNDSQDAVKAAYKKEAFMDAIASQSDKIAALTSSDLGKLGNVIIDSKHSRMQESEADMYSYDFMKRNGYNVNAVESAFSILAKLSEGVDASFLTRITSSHPDAKERAENAKMRAEKDGLYKPYVKKSEASKTKTVLKKKK</sequence>
<gene>
    <name evidence="9" type="ORF">SAMN05444143_101618</name>
</gene>
<dbReference type="InterPro" id="IPR001915">
    <property type="entry name" value="Peptidase_M48"/>
</dbReference>
<feature type="chain" id="PRO_5010184088" evidence="7">
    <location>
        <begin position="23"/>
        <end position="277"/>
    </location>
</feature>
<dbReference type="Proteomes" id="UP000182961">
    <property type="component" value="Unassembled WGS sequence"/>
</dbReference>
<dbReference type="GO" id="GO:0016020">
    <property type="term" value="C:membrane"/>
    <property type="evidence" value="ECO:0007669"/>
    <property type="project" value="TreeGrafter"/>
</dbReference>
<name>A0A1I4S171_9FLAO</name>
<dbReference type="Pfam" id="PF01435">
    <property type="entry name" value="Peptidase_M48"/>
    <property type="match status" value="1"/>
</dbReference>
<dbReference type="RefSeq" id="WP_035717566.1">
    <property type="nucleotide sequence ID" value="NZ_CBCRUM010000004.1"/>
</dbReference>
<dbReference type="GO" id="GO:0004222">
    <property type="term" value="F:metalloendopeptidase activity"/>
    <property type="evidence" value="ECO:0007669"/>
    <property type="project" value="InterPro"/>
</dbReference>
<evidence type="ECO:0000256" key="6">
    <source>
        <dbReference type="RuleBase" id="RU003983"/>
    </source>
</evidence>
<evidence type="ECO:0000259" key="8">
    <source>
        <dbReference type="Pfam" id="PF01435"/>
    </source>
</evidence>
<dbReference type="EMBL" id="FOUT01000001">
    <property type="protein sequence ID" value="SFM58209.1"/>
    <property type="molecule type" value="Genomic_DNA"/>
</dbReference>
<dbReference type="Gene3D" id="3.30.2010.10">
    <property type="entry name" value="Metalloproteases ('zincins'), catalytic domain"/>
    <property type="match status" value="1"/>
</dbReference>
<keyword evidence="3 6" id="KW-0378">Hydrolase</keyword>
<evidence type="ECO:0000256" key="1">
    <source>
        <dbReference type="ARBA" id="ARBA00022670"/>
    </source>
</evidence>
<proteinExistence type="inferred from homology"/>
<dbReference type="AlphaFoldDB" id="A0A1I4S171"/>
<evidence type="ECO:0000256" key="5">
    <source>
        <dbReference type="ARBA" id="ARBA00023049"/>
    </source>
</evidence>
<keyword evidence="10" id="KW-1185">Reference proteome</keyword>
<feature type="signal peptide" evidence="7">
    <location>
        <begin position="1"/>
        <end position="22"/>
    </location>
</feature>
<evidence type="ECO:0000313" key="10">
    <source>
        <dbReference type="Proteomes" id="UP000182961"/>
    </source>
</evidence>
<keyword evidence="2" id="KW-0479">Metal-binding</keyword>
<comment type="cofactor">
    <cofactor evidence="6">
        <name>Zn(2+)</name>
        <dbReference type="ChEBI" id="CHEBI:29105"/>
    </cofactor>
    <text evidence="6">Binds 1 zinc ion per subunit.</text>
</comment>
<keyword evidence="1 6" id="KW-0645">Protease</keyword>
<dbReference type="PANTHER" id="PTHR22726:SF8">
    <property type="entry name" value="METALLOPROTEASE YCAL"/>
    <property type="match status" value="1"/>
</dbReference>
<protein>
    <submittedName>
        <fullName evidence="9">Putative metalloprotease</fullName>
    </submittedName>
</protein>
<dbReference type="GO" id="GO:0051603">
    <property type="term" value="P:proteolysis involved in protein catabolic process"/>
    <property type="evidence" value="ECO:0007669"/>
    <property type="project" value="TreeGrafter"/>
</dbReference>